<evidence type="ECO:0000313" key="3">
    <source>
        <dbReference type="EMBL" id="SVD03261.1"/>
    </source>
</evidence>
<name>A0A382S2W4_9ZZZZ</name>
<dbReference type="EMBL" id="UINC01125438">
    <property type="protein sequence ID" value="SVD03261.1"/>
    <property type="molecule type" value="Genomic_DNA"/>
</dbReference>
<gene>
    <name evidence="3" type="ORF">METZ01_LOCUS356115</name>
</gene>
<proteinExistence type="predicted"/>
<protein>
    <recommendedName>
        <fullName evidence="2">Glutamine amidotransferase type-2 domain-containing protein</fullName>
    </recommendedName>
</protein>
<organism evidence="3">
    <name type="scientific">marine metagenome</name>
    <dbReference type="NCBI Taxonomy" id="408172"/>
    <lineage>
        <taxon>unclassified sequences</taxon>
        <taxon>metagenomes</taxon>
        <taxon>ecological metagenomes</taxon>
    </lineage>
</organism>
<evidence type="ECO:0000259" key="2">
    <source>
        <dbReference type="PROSITE" id="PS51278"/>
    </source>
</evidence>
<feature type="domain" description="Glutamine amidotransferase type-2" evidence="2">
    <location>
        <begin position="1"/>
        <end position="27"/>
    </location>
</feature>
<dbReference type="InterPro" id="IPR017932">
    <property type="entry name" value="GATase_2_dom"/>
</dbReference>
<evidence type="ECO:0000256" key="1">
    <source>
        <dbReference type="SAM" id="MobiDB-lite"/>
    </source>
</evidence>
<dbReference type="AlphaFoldDB" id="A0A382S2W4"/>
<dbReference type="InterPro" id="IPR029055">
    <property type="entry name" value="Ntn_hydrolases_N"/>
</dbReference>
<dbReference type="Gene3D" id="3.60.20.10">
    <property type="entry name" value="Glutamine Phosphoribosylpyrophosphate, subunit 1, domain 1"/>
    <property type="match status" value="1"/>
</dbReference>
<dbReference type="PROSITE" id="PS51278">
    <property type="entry name" value="GATASE_TYPE_2"/>
    <property type="match status" value="1"/>
</dbReference>
<sequence length="27" mass="3074">MMSKLARRGPDSNGKWLESNIGFGHQR</sequence>
<feature type="non-terminal residue" evidence="3">
    <location>
        <position position="27"/>
    </location>
</feature>
<reference evidence="3" key="1">
    <citation type="submission" date="2018-05" db="EMBL/GenBank/DDBJ databases">
        <authorList>
            <person name="Lanie J.A."/>
            <person name="Ng W.-L."/>
            <person name="Kazmierczak K.M."/>
            <person name="Andrzejewski T.M."/>
            <person name="Davidsen T.M."/>
            <person name="Wayne K.J."/>
            <person name="Tettelin H."/>
            <person name="Glass J.I."/>
            <person name="Rusch D."/>
            <person name="Podicherti R."/>
            <person name="Tsui H.-C.T."/>
            <person name="Winkler M.E."/>
        </authorList>
    </citation>
    <scope>NUCLEOTIDE SEQUENCE</scope>
</reference>
<feature type="region of interest" description="Disordered" evidence="1">
    <location>
        <begin position="1"/>
        <end position="27"/>
    </location>
</feature>
<accession>A0A382S2W4</accession>